<gene>
    <name evidence="1" type="ORF">U6N30_12615</name>
</gene>
<dbReference type="RefSeq" id="WP_324277550.1">
    <property type="nucleotide sequence ID" value="NZ_CP141261.1"/>
</dbReference>
<reference evidence="1 2" key="1">
    <citation type="submission" date="2023-12" db="EMBL/GenBank/DDBJ databases">
        <title>Blastococcus brunescens sp. nov., an actonobacterium isolated from sandstone collected in sahara desert.</title>
        <authorList>
            <person name="Gtari M."/>
            <person name="Ghodhbane F."/>
        </authorList>
    </citation>
    <scope>NUCLEOTIDE SEQUENCE [LARGE SCALE GENOMIC DNA]</scope>
    <source>
        <strain evidence="1 2">BMG 8361</strain>
    </source>
</reference>
<organism evidence="1 2">
    <name type="scientific">Blastococcus brunescens</name>
    <dbReference type="NCBI Taxonomy" id="1564165"/>
    <lineage>
        <taxon>Bacteria</taxon>
        <taxon>Bacillati</taxon>
        <taxon>Actinomycetota</taxon>
        <taxon>Actinomycetes</taxon>
        <taxon>Geodermatophilales</taxon>
        <taxon>Geodermatophilaceae</taxon>
        <taxon>Blastococcus</taxon>
    </lineage>
</organism>
<keyword evidence="2" id="KW-1185">Reference proteome</keyword>
<name>A0ABZ1B5Z9_9ACTN</name>
<dbReference type="EMBL" id="CP141261">
    <property type="protein sequence ID" value="WRL66234.1"/>
    <property type="molecule type" value="Genomic_DNA"/>
</dbReference>
<evidence type="ECO:0000313" key="2">
    <source>
        <dbReference type="Proteomes" id="UP001324287"/>
    </source>
</evidence>
<proteinExistence type="predicted"/>
<sequence length="227" mass="25096">MTVEFGEAVSALANSLVAARHALDTATADLAAVYEADEHLRSLPVPAFALAEARFDVPYVVDSVEEIRPPRLELVRRPVVAIGERELASLLRGAPEDTGARLRRLVEQHERMRDLYDRAREDPEVFRDEPIPDVERLSRADLAALTASASAPAREQLLAVVRDVQELQKALRTAAQKSKPRQRLFIRLDAESLAGVPPEQIQRAALTFRDVQKATVDVGGERVVVPD</sequence>
<dbReference type="Proteomes" id="UP001324287">
    <property type="component" value="Chromosome"/>
</dbReference>
<evidence type="ECO:0008006" key="3">
    <source>
        <dbReference type="Google" id="ProtNLM"/>
    </source>
</evidence>
<evidence type="ECO:0000313" key="1">
    <source>
        <dbReference type="EMBL" id="WRL66234.1"/>
    </source>
</evidence>
<protein>
    <recommendedName>
        <fullName evidence="3">Endonuclease MutS2</fullName>
    </recommendedName>
</protein>
<accession>A0ABZ1B5Z9</accession>